<name>A0ABQ6I747_9MICO</name>
<evidence type="ECO:0000259" key="3">
    <source>
        <dbReference type="PROSITE" id="PS51186"/>
    </source>
</evidence>
<protein>
    <recommendedName>
        <fullName evidence="3">N-acetyltransferase domain-containing protein</fullName>
    </recommendedName>
</protein>
<evidence type="ECO:0000256" key="2">
    <source>
        <dbReference type="ARBA" id="ARBA00023315"/>
    </source>
</evidence>
<dbReference type="Pfam" id="PF00583">
    <property type="entry name" value="Acetyltransf_1"/>
    <property type="match status" value="1"/>
</dbReference>
<dbReference type="InterPro" id="IPR050832">
    <property type="entry name" value="Bact_Acetyltransf"/>
</dbReference>
<evidence type="ECO:0000313" key="4">
    <source>
        <dbReference type="EMBL" id="GMA25968.1"/>
    </source>
</evidence>
<dbReference type="Proteomes" id="UP001157091">
    <property type="component" value="Unassembled WGS sequence"/>
</dbReference>
<dbReference type="EMBL" id="BSUK01000001">
    <property type="protein sequence ID" value="GMA25968.1"/>
    <property type="molecule type" value="Genomic_DNA"/>
</dbReference>
<accession>A0ABQ6I747</accession>
<evidence type="ECO:0000313" key="5">
    <source>
        <dbReference type="Proteomes" id="UP001157091"/>
    </source>
</evidence>
<organism evidence="4 5">
    <name type="scientific">Luteimicrobium album</name>
    <dbReference type="NCBI Taxonomy" id="1054550"/>
    <lineage>
        <taxon>Bacteria</taxon>
        <taxon>Bacillati</taxon>
        <taxon>Actinomycetota</taxon>
        <taxon>Actinomycetes</taxon>
        <taxon>Micrococcales</taxon>
        <taxon>Luteimicrobium</taxon>
    </lineage>
</organism>
<keyword evidence="5" id="KW-1185">Reference proteome</keyword>
<reference evidence="5" key="1">
    <citation type="journal article" date="2019" name="Int. J. Syst. Evol. Microbiol.">
        <title>The Global Catalogue of Microorganisms (GCM) 10K type strain sequencing project: providing services to taxonomists for standard genome sequencing and annotation.</title>
        <authorList>
            <consortium name="The Broad Institute Genomics Platform"/>
            <consortium name="The Broad Institute Genome Sequencing Center for Infectious Disease"/>
            <person name="Wu L."/>
            <person name="Ma J."/>
        </authorList>
    </citation>
    <scope>NUCLEOTIDE SEQUENCE [LARGE SCALE GENOMIC DNA]</scope>
    <source>
        <strain evidence="5">NBRC 106348</strain>
    </source>
</reference>
<comment type="caution">
    <text evidence="4">The sequence shown here is derived from an EMBL/GenBank/DDBJ whole genome shotgun (WGS) entry which is preliminary data.</text>
</comment>
<feature type="domain" description="N-acetyltransferase" evidence="3">
    <location>
        <begin position="10"/>
        <end position="165"/>
    </location>
</feature>
<dbReference type="SUPFAM" id="SSF55729">
    <property type="entry name" value="Acyl-CoA N-acyltransferases (Nat)"/>
    <property type="match status" value="1"/>
</dbReference>
<sequence length="173" mass="18474">MAAVPAAPATVVASATPTGDEIVDVAKIWAAATARRDALDVPEPWQHKLPGIRARLALPHATLFLAGDTGEPAGFALAASTDAEAELYYLAVDPGAWGRGLAAGLLDAVERWAVERGVTRLTLWVLEDNARACSTYARAGWVATDERQVAQPPGRLERRLTRAMPERPSRARS</sequence>
<keyword evidence="2" id="KW-0012">Acyltransferase</keyword>
<dbReference type="PANTHER" id="PTHR43877:SF2">
    <property type="entry name" value="AMINOALKYLPHOSPHONATE N-ACETYLTRANSFERASE-RELATED"/>
    <property type="match status" value="1"/>
</dbReference>
<keyword evidence="1" id="KW-0808">Transferase</keyword>
<dbReference type="InterPro" id="IPR016181">
    <property type="entry name" value="Acyl_CoA_acyltransferase"/>
</dbReference>
<dbReference type="Gene3D" id="3.40.630.30">
    <property type="match status" value="1"/>
</dbReference>
<dbReference type="PANTHER" id="PTHR43877">
    <property type="entry name" value="AMINOALKYLPHOSPHONATE N-ACETYLTRANSFERASE-RELATED-RELATED"/>
    <property type="match status" value="1"/>
</dbReference>
<proteinExistence type="predicted"/>
<evidence type="ECO:0000256" key="1">
    <source>
        <dbReference type="ARBA" id="ARBA00022679"/>
    </source>
</evidence>
<dbReference type="InterPro" id="IPR000182">
    <property type="entry name" value="GNAT_dom"/>
</dbReference>
<gene>
    <name evidence="4" type="ORF">GCM10025864_37270</name>
</gene>
<dbReference type="PROSITE" id="PS51186">
    <property type="entry name" value="GNAT"/>
    <property type="match status" value="1"/>
</dbReference>
<dbReference type="CDD" id="cd04301">
    <property type="entry name" value="NAT_SF"/>
    <property type="match status" value="1"/>
</dbReference>